<protein>
    <recommendedName>
        <fullName evidence="9">Major facilitator superfamily (MFS) profile domain-containing protein</fullName>
    </recommendedName>
</protein>
<feature type="transmembrane region" description="Helical" evidence="8">
    <location>
        <begin position="126"/>
        <end position="145"/>
    </location>
</feature>
<dbReference type="GO" id="GO:0005886">
    <property type="term" value="C:plasma membrane"/>
    <property type="evidence" value="ECO:0007669"/>
    <property type="project" value="UniProtKB-SubCell"/>
</dbReference>
<dbReference type="PANTHER" id="PTHR48021">
    <property type="match status" value="1"/>
</dbReference>
<evidence type="ECO:0000259" key="9">
    <source>
        <dbReference type="PROSITE" id="PS50850"/>
    </source>
</evidence>
<evidence type="ECO:0000256" key="7">
    <source>
        <dbReference type="ARBA" id="ARBA00023136"/>
    </source>
</evidence>
<dbReference type="EMBL" id="CAJVCH010571034">
    <property type="protein sequence ID" value="CAG7836452.1"/>
    <property type="molecule type" value="Genomic_DNA"/>
</dbReference>
<dbReference type="AlphaFoldDB" id="A0A8J2LTU1"/>
<dbReference type="InterPro" id="IPR020846">
    <property type="entry name" value="MFS_dom"/>
</dbReference>
<dbReference type="PROSITE" id="PS00217">
    <property type="entry name" value="SUGAR_TRANSPORT_2"/>
    <property type="match status" value="1"/>
</dbReference>
<keyword evidence="4" id="KW-0762">Sugar transport</keyword>
<dbReference type="FunFam" id="1.20.1250.20:FF:000218">
    <property type="entry name" value="facilitated trehalose transporter Tret1"/>
    <property type="match status" value="1"/>
</dbReference>
<evidence type="ECO:0000256" key="4">
    <source>
        <dbReference type="ARBA" id="ARBA00022597"/>
    </source>
</evidence>
<evidence type="ECO:0000256" key="6">
    <source>
        <dbReference type="ARBA" id="ARBA00022989"/>
    </source>
</evidence>
<feature type="transmembrane region" description="Helical" evidence="8">
    <location>
        <begin position="269"/>
        <end position="287"/>
    </location>
</feature>
<keyword evidence="2" id="KW-0813">Transport</keyword>
<evidence type="ECO:0000256" key="8">
    <source>
        <dbReference type="SAM" id="Phobius"/>
    </source>
</evidence>
<keyword evidence="5 8" id="KW-0812">Transmembrane</keyword>
<comment type="subcellular location">
    <subcellularLocation>
        <location evidence="1">Cell membrane</location>
        <topology evidence="1">Multi-pass membrane protein</topology>
    </subcellularLocation>
</comment>
<name>A0A8J2LTU1_9HEXA</name>
<evidence type="ECO:0000256" key="3">
    <source>
        <dbReference type="ARBA" id="ARBA00022475"/>
    </source>
</evidence>
<dbReference type="PROSITE" id="PS50850">
    <property type="entry name" value="MFS"/>
    <property type="match status" value="1"/>
</dbReference>
<dbReference type="InterPro" id="IPR050549">
    <property type="entry name" value="MFS_Trehalose_Transporter"/>
</dbReference>
<feature type="transmembrane region" description="Helical" evidence="8">
    <location>
        <begin position="100"/>
        <end position="120"/>
    </location>
</feature>
<feature type="transmembrane region" description="Helical" evidence="8">
    <location>
        <begin position="435"/>
        <end position="457"/>
    </location>
</feature>
<evidence type="ECO:0000313" key="11">
    <source>
        <dbReference type="Proteomes" id="UP000708208"/>
    </source>
</evidence>
<keyword evidence="7 8" id="KW-0472">Membrane</keyword>
<feature type="transmembrane region" description="Helical" evidence="8">
    <location>
        <begin position="68"/>
        <end position="93"/>
    </location>
</feature>
<feature type="transmembrane region" description="Helical" evidence="8">
    <location>
        <begin position="34"/>
        <end position="56"/>
    </location>
</feature>
<gene>
    <name evidence="10" type="ORF">AFUS01_LOCUS45694</name>
</gene>
<feature type="transmembrane region" description="Helical" evidence="8">
    <location>
        <begin position="183"/>
        <end position="201"/>
    </location>
</feature>
<feature type="transmembrane region" description="Helical" evidence="8">
    <location>
        <begin position="307"/>
        <end position="326"/>
    </location>
</feature>
<feature type="transmembrane region" description="Helical" evidence="8">
    <location>
        <begin position="375"/>
        <end position="395"/>
    </location>
</feature>
<keyword evidence="3" id="KW-1003">Cell membrane</keyword>
<dbReference type="Proteomes" id="UP000708208">
    <property type="component" value="Unassembled WGS sequence"/>
</dbReference>
<feature type="transmembrane region" description="Helical" evidence="8">
    <location>
        <begin position="154"/>
        <end position="171"/>
    </location>
</feature>
<reference evidence="10" key="1">
    <citation type="submission" date="2021-06" db="EMBL/GenBank/DDBJ databases">
        <authorList>
            <person name="Hodson N. C."/>
            <person name="Mongue J. A."/>
            <person name="Jaron S. K."/>
        </authorList>
    </citation>
    <scope>NUCLEOTIDE SEQUENCE</scope>
</reference>
<dbReference type="PROSITE" id="PS00216">
    <property type="entry name" value="SUGAR_TRANSPORT_1"/>
    <property type="match status" value="1"/>
</dbReference>
<feature type="domain" description="Major facilitator superfamily (MFS) profile" evidence="9">
    <location>
        <begin position="1"/>
        <end position="461"/>
    </location>
</feature>
<proteinExistence type="predicted"/>
<evidence type="ECO:0000256" key="5">
    <source>
        <dbReference type="ARBA" id="ARBA00022692"/>
    </source>
</evidence>
<evidence type="ECO:0000313" key="10">
    <source>
        <dbReference type="EMBL" id="CAG7836452.1"/>
    </source>
</evidence>
<dbReference type="PANTHER" id="PTHR48021:SF1">
    <property type="entry name" value="GH07001P-RELATED"/>
    <property type="match status" value="1"/>
</dbReference>
<evidence type="ECO:0000256" key="2">
    <source>
        <dbReference type="ARBA" id="ARBA00022448"/>
    </source>
</evidence>
<keyword evidence="11" id="KW-1185">Reference proteome</keyword>
<feature type="transmembrane region" description="Helical" evidence="8">
    <location>
        <begin position="407"/>
        <end position="423"/>
    </location>
</feature>
<accession>A0A8J2LTU1</accession>
<keyword evidence="6 8" id="KW-1133">Transmembrane helix</keyword>
<dbReference type="Pfam" id="PF00083">
    <property type="entry name" value="Sugar_tr"/>
    <property type="match status" value="1"/>
</dbReference>
<comment type="caution">
    <text evidence="10">The sequence shown here is derived from an EMBL/GenBank/DDBJ whole genome shotgun (WGS) entry which is preliminary data.</text>
</comment>
<dbReference type="InterPro" id="IPR005828">
    <property type="entry name" value="MFS_sugar_transport-like"/>
</dbReference>
<dbReference type="GO" id="GO:0022857">
    <property type="term" value="F:transmembrane transporter activity"/>
    <property type="evidence" value="ECO:0007669"/>
    <property type="project" value="InterPro"/>
</dbReference>
<dbReference type="OrthoDB" id="6133115at2759"/>
<evidence type="ECO:0000256" key="1">
    <source>
        <dbReference type="ARBA" id="ARBA00004651"/>
    </source>
</evidence>
<organism evidence="10 11">
    <name type="scientific">Allacma fusca</name>
    <dbReference type="NCBI Taxonomy" id="39272"/>
    <lineage>
        <taxon>Eukaryota</taxon>
        <taxon>Metazoa</taxon>
        <taxon>Ecdysozoa</taxon>
        <taxon>Arthropoda</taxon>
        <taxon>Hexapoda</taxon>
        <taxon>Collembola</taxon>
        <taxon>Symphypleona</taxon>
        <taxon>Sminthuridae</taxon>
        <taxon>Allacma</taxon>
    </lineage>
</organism>
<feature type="transmembrane region" description="Helical" evidence="8">
    <location>
        <begin position="333"/>
        <end position="355"/>
    </location>
</feature>
<sequence length="517" mass="58026">MATVSPCVKWRSNLSKEELDYKEKIRKLARWRQVFAALAATVGTFSLGTVLAWNYGQDILRNPTEQELILLFATPFIGGTVAGFVGGICIEAFGRKRTMVVVSVPTILGWILVGIGYHFIMTLIGRFLTGFGGGICLLTSIVYISETSEPCRRGFLLCFVQITIFCGYLFTDIFNNVVTSKSLAYICGIFPAIFLSAIVYVPESPWYLVSQGRTSEAAKSLSWFRGTYSQNVLNEELQEITRSLQLDAGRSKKLGCFSRIFTRPVLKPFLISAILMTMLEMSGFTTILTHRQFLLVRHEVHLNSNLLLIIMGLALVVFCTICAILVDRVGRRLLLIFSGTITTAALATLGTYYFITHAQIVPPGKNPSHGWIPVSSFFGYVFGFSLGIGPLPWVVMGEILPPNLKGYYLAPFISNWFIVIWILESKWNFIKSLDLYWKFWVYALICLLCTIILVCTVPETKKKSLTKIEQFFAPKRPKYSAKLTSISMTARHIERPERISLMPKTSTGIIHSSKARP</sequence>
<dbReference type="InterPro" id="IPR005829">
    <property type="entry name" value="Sugar_transporter_CS"/>
</dbReference>